<proteinExistence type="predicted"/>
<name>A0AAN9BK36_9CAEN</name>
<sequence length="325" mass="36996">MKVFVAVLVLCAIAHTSFGMTKVCEAKKGKKVVTFSETAETTEFPCKYNAVRRTKCGEWLVTVTPGNDLETDKNKHYVIKTLWVGLENMTNTLKWEGRSTLKIARKYLDNLKMAPFTRKDGFLKTEDIFTYGPRTADNQVSLIEKNGDFKITYNLYDPDGSMHKSSGFRFECFSDTFVPTAYPQQLCGNGTESEVHKFKKSMEWQDNRMATLFFNIFTNDEIAQTESNCLTSQRTMTNKCGTKEKQYMAAKLCWPIVGKPRYQRCISGNMDKPISAFRHCVEYVCSDYKDANSCLALGDELDMCPTLDTITLKVRADCKPDLFST</sequence>
<comment type="caution">
    <text evidence="2">The sequence shown here is derived from an EMBL/GenBank/DDBJ whole genome shotgun (WGS) entry which is preliminary data.</text>
</comment>
<organism evidence="2 3">
    <name type="scientific">Littorina saxatilis</name>
    <dbReference type="NCBI Taxonomy" id="31220"/>
    <lineage>
        <taxon>Eukaryota</taxon>
        <taxon>Metazoa</taxon>
        <taxon>Spiralia</taxon>
        <taxon>Lophotrochozoa</taxon>
        <taxon>Mollusca</taxon>
        <taxon>Gastropoda</taxon>
        <taxon>Caenogastropoda</taxon>
        <taxon>Littorinimorpha</taxon>
        <taxon>Littorinoidea</taxon>
        <taxon>Littorinidae</taxon>
        <taxon>Littorina</taxon>
    </lineage>
</organism>
<evidence type="ECO:0000256" key="1">
    <source>
        <dbReference type="SAM" id="SignalP"/>
    </source>
</evidence>
<gene>
    <name evidence="2" type="ORF">V1264_014941</name>
</gene>
<feature type="signal peptide" evidence="1">
    <location>
        <begin position="1"/>
        <end position="19"/>
    </location>
</feature>
<evidence type="ECO:0000313" key="3">
    <source>
        <dbReference type="Proteomes" id="UP001374579"/>
    </source>
</evidence>
<reference evidence="2 3" key="1">
    <citation type="submission" date="2024-02" db="EMBL/GenBank/DDBJ databases">
        <title>Chromosome-scale genome assembly of the rough periwinkle Littorina saxatilis.</title>
        <authorList>
            <person name="De Jode A."/>
            <person name="Faria R."/>
            <person name="Formenti G."/>
            <person name="Sims Y."/>
            <person name="Smith T.P."/>
            <person name="Tracey A."/>
            <person name="Wood J.M.D."/>
            <person name="Zagrodzka Z.B."/>
            <person name="Johannesson K."/>
            <person name="Butlin R.K."/>
            <person name="Leder E.H."/>
        </authorList>
    </citation>
    <scope>NUCLEOTIDE SEQUENCE [LARGE SCALE GENOMIC DNA]</scope>
    <source>
        <strain evidence="2">Snail1</strain>
        <tissue evidence="2">Muscle</tissue>
    </source>
</reference>
<evidence type="ECO:0000313" key="2">
    <source>
        <dbReference type="EMBL" id="KAK7106920.1"/>
    </source>
</evidence>
<dbReference type="EMBL" id="JBAMIC010000004">
    <property type="protein sequence ID" value="KAK7106920.1"/>
    <property type="molecule type" value="Genomic_DNA"/>
</dbReference>
<dbReference type="Proteomes" id="UP001374579">
    <property type="component" value="Unassembled WGS sequence"/>
</dbReference>
<accession>A0AAN9BK36</accession>
<keyword evidence="3" id="KW-1185">Reference proteome</keyword>
<protein>
    <submittedName>
        <fullName evidence="2">Uncharacterized protein</fullName>
    </submittedName>
</protein>
<keyword evidence="1" id="KW-0732">Signal</keyword>
<dbReference type="AlphaFoldDB" id="A0AAN9BK36"/>
<feature type="chain" id="PRO_5042839292" evidence="1">
    <location>
        <begin position="20"/>
        <end position="325"/>
    </location>
</feature>